<protein>
    <submittedName>
        <fullName evidence="2">Uncharacterized protein</fullName>
    </submittedName>
</protein>
<reference evidence="2" key="1">
    <citation type="submission" date="2023-01" db="EMBL/GenBank/DDBJ databases">
        <title>Exophiala dermititidis isolated from Cystic Fibrosis Patient.</title>
        <authorList>
            <person name="Kurbessoian T."/>
            <person name="Crocker A."/>
            <person name="Murante D."/>
            <person name="Hogan D.A."/>
            <person name="Stajich J.E."/>
        </authorList>
    </citation>
    <scope>NUCLEOTIDE SEQUENCE</scope>
    <source>
        <strain evidence="2">Ex8</strain>
    </source>
</reference>
<feature type="region of interest" description="Disordered" evidence="1">
    <location>
        <begin position="1"/>
        <end position="25"/>
    </location>
</feature>
<comment type="caution">
    <text evidence="2">The sequence shown here is derived from an EMBL/GenBank/DDBJ whole genome shotgun (WGS) entry which is preliminary data.</text>
</comment>
<dbReference type="Proteomes" id="UP001161757">
    <property type="component" value="Unassembled WGS sequence"/>
</dbReference>
<proteinExistence type="predicted"/>
<dbReference type="AlphaFoldDB" id="A0AAN6ENA3"/>
<name>A0AAN6ENA3_EXODE</name>
<feature type="compositionally biased region" description="Polar residues" evidence="1">
    <location>
        <begin position="1"/>
        <end position="12"/>
    </location>
</feature>
<gene>
    <name evidence="2" type="ORF">HRR80_007504</name>
</gene>
<evidence type="ECO:0000256" key="1">
    <source>
        <dbReference type="SAM" id="MobiDB-lite"/>
    </source>
</evidence>
<organism evidence="2 3">
    <name type="scientific">Exophiala dermatitidis</name>
    <name type="common">Black yeast-like fungus</name>
    <name type="synonym">Wangiella dermatitidis</name>
    <dbReference type="NCBI Taxonomy" id="5970"/>
    <lineage>
        <taxon>Eukaryota</taxon>
        <taxon>Fungi</taxon>
        <taxon>Dikarya</taxon>
        <taxon>Ascomycota</taxon>
        <taxon>Pezizomycotina</taxon>
        <taxon>Eurotiomycetes</taxon>
        <taxon>Chaetothyriomycetidae</taxon>
        <taxon>Chaetothyriales</taxon>
        <taxon>Herpotrichiellaceae</taxon>
        <taxon>Exophiala</taxon>
    </lineage>
</organism>
<evidence type="ECO:0000313" key="3">
    <source>
        <dbReference type="Proteomes" id="UP001161757"/>
    </source>
</evidence>
<accession>A0AAN6ENA3</accession>
<feature type="compositionally biased region" description="Low complexity" evidence="1">
    <location>
        <begin position="13"/>
        <end position="23"/>
    </location>
</feature>
<dbReference type="EMBL" id="JAJGCB010000018">
    <property type="protein sequence ID" value="KAJ8988477.1"/>
    <property type="molecule type" value="Genomic_DNA"/>
</dbReference>
<evidence type="ECO:0000313" key="2">
    <source>
        <dbReference type="EMBL" id="KAJ8988477.1"/>
    </source>
</evidence>
<sequence>MQNSSSRSWTVPATSSTRSSLSASKHHRPCMHLVLSTHVLSDFSQSVENLVLILVLVLVIRSCTDHHSWGPGIAGTLQGCSCRSRGATENVESSTTAGTITSFPGFGFTI</sequence>